<evidence type="ECO:0000313" key="1">
    <source>
        <dbReference type="EMBL" id="SVA39798.1"/>
    </source>
</evidence>
<sequence>MQKNLKKNGYHRIINQKTGRLKLVKHYKNGLVHGKIIYYWDNGQILLTGQYEKMRRIGTWKHYDNDGTLICEENYDRKDKEQSDQLVLLPL</sequence>
<dbReference type="InterPro" id="IPR011652">
    <property type="entry name" value="MORN_2"/>
</dbReference>
<dbReference type="Gene3D" id="2.20.110.10">
    <property type="entry name" value="Histone H3 K4-specific methyltransferase SET7/9 N-terminal domain"/>
    <property type="match status" value="1"/>
</dbReference>
<dbReference type="SUPFAM" id="SSF82185">
    <property type="entry name" value="Histone H3 K4-specific methyltransferase SET7/9 N-terminal domain"/>
    <property type="match status" value="1"/>
</dbReference>
<dbReference type="AlphaFoldDB" id="A0A381VJ25"/>
<dbReference type="Pfam" id="PF07661">
    <property type="entry name" value="MORN_2"/>
    <property type="match status" value="2"/>
</dbReference>
<reference evidence="1" key="1">
    <citation type="submission" date="2018-05" db="EMBL/GenBank/DDBJ databases">
        <authorList>
            <person name="Lanie J.A."/>
            <person name="Ng W.-L."/>
            <person name="Kazmierczak K.M."/>
            <person name="Andrzejewski T.M."/>
            <person name="Davidsen T.M."/>
            <person name="Wayne K.J."/>
            <person name="Tettelin H."/>
            <person name="Glass J.I."/>
            <person name="Rusch D."/>
            <person name="Podicherti R."/>
            <person name="Tsui H.-C.T."/>
            <person name="Winkler M.E."/>
        </authorList>
    </citation>
    <scope>NUCLEOTIDE SEQUENCE</scope>
</reference>
<proteinExistence type="predicted"/>
<organism evidence="1">
    <name type="scientific">marine metagenome</name>
    <dbReference type="NCBI Taxonomy" id="408172"/>
    <lineage>
        <taxon>unclassified sequences</taxon>
        <taxon>metagenomes</taxon>
        <taxon>ecological metagenomes</taxon>
    </lineage>
</organism>
<gene>
    <name evidence="1" type="ORF">METZ01_LOCUS92652</name>
</gene>
<dbReference type="EMBL" id="UINC01008857">
    <property type="protein sequence ID" value="SVA39798.1"/>
    <property type="molecule type" value="Genomic_DNA"/>
</dbReference>
<name>A0A381VJ25_9ZZZZ</name>
<protein>
    <submittedName>
        <fullName evidence="1">Uncharacterized protein</fullName>
    </submittedName>
</protein>
<accession>A0A381VJ25</accession>